<dbReference type="InterPro" id="IPR036388">
    <property type="entry name" value="WH-like_DNA-bd_sf"/>
</dbReference>
<name>A0ABD5WEE5_9EURY</name>
<comment type="caution">
    <text evidence="1">The sequence shown here is derived from an EMBL/GenBank/DDBJ whole genome shotgun (WGS) entry which is preliminary data.</text>
</comment>
<dbReference type="Proteomes" id="UP001596407">
    <property type="component" value="Unassembled WGS sequence"/>
</dbReference>
<proteinExistence type="predicted"/>
<dbReference type="AlphaFoldDB" id="A0ABD5WEE5"/>
<dbReference type="GeneID" id="79305383"/>
<dbReference type="RefSeq" id="WP_382208488.1">
    <property type="nucleotide sequence ID" value="NZ_CP119810.1"/>
</dbReference>
<evidence type="ECO:0000313" key="2">
    <source>
        <dbReference type="Proteomes" id="UP001596407"/>
    </source>
</evidence>
<keyword evidence="2" id="KW-1185">Reference proteome</keyword>
<protein>
    <recommendedName>
        <fullName evidence="3">MarR family transcriptional regulator</fullName>
    </recommendedName>
</protein>
<accession>A0ABD5WEE5</accession>
<evidence type="ECO:0008006" key="3">
    <source>
        <dbReference type="Google" id="ProtNLM"/>
    </source>
</evidence>
<gene>
    <name evidence="1" type="ORF">ACFQJ6_01155</name>
</gene>
<dbReference type="Gene3D" id="1.10.10.10">
    <property type="entry name" value="Winged helix-like DNA-binding domain superfamily/Winged helix DNA-binding domain"/>
    <property type="match status" value="1"/>
</dbReference>
<sequence>MLEQEDGPLTQGQIRKEALLPARTTRDALTKLKDEGLVEEQMYVPDARKRLYAPQSIAIPEDAELTA</sequence>
<dbReference type="InterPro" id="IPR036390">
    <property type="entry name" value="WH_DNA-bd_sf"/>
</dbReference>
<organism evidence="1 2">
    <name type="scientific">Halorussus caseinilyticus</name>
    <dbReference type="NCBI Taxonomy" id="3034025"/>
    <lineage>
        <taxon>Archaea</taxon>
        <taxon>Methanobacteriati</taxon>
        <taxon>Methanobacteriota</taxon>
        <taxon>Stenosarchaea group</taxon>
        <taxon>Halobacteria</taxon>
        <taxon>Halobacteriales</taxon>
        <taxon>Haladaptataceae</taxon>
        <taxon>Halorussus</taxon>
    </lineage>
</organism>
<dbReference type="EMBL" id="JBHSZH010000001">
    <property type="protein sequence ID" value="MFC7078942.1"/>
    <property type="molecule type" value="Genomic_DNA"/>
</dbReference>
<evidence type="ECO:0000313" key="1">
    <source>
        <dbReference type="EMBL" id="MFC7078942.1"/>
    </source>
</evidence>
<reference evidence="1 2" key="1">
    <citation type="journal article" date="2019" name="Int. J. Syst. Evol. Microbiol.">
        <title>The Global Catalogue of Microorganisms (GCM) 10K type strain sequencing project: providing services to taxonomists for standard genome sequencing and annotation.</title>
        <authorList>
            <consortium name="The Broad Institute Genomics Platform"/>
            <consortium name="The Broad Institute Genome Sequencing Center for Infectious Disease"/>
            <person name="Wu L."/>
            <person name="Ma J."/>
        </authorList>
    </citation>
    <scope>NUCLEOTIDE SEQUENCE [LARGE SCALE GENOMIC DNA]</scope>
    <source>
        <strain evidence="1 2">DT72</strain>
    </source>
</reference>
<dbReference type="SUPFAM" id="SSF46785">
    <property type="entry name" value="Winged helix' DNA-binding domain"/>
    <property type="match status" value="1"/>
</dbReference>